<dbReference type="Pfam" id="PF08387">
    <property type="entry name" value="FBD"/>
    <property type="match status" value="1"/>
</dbReference>
<keyword evidence="3" id="KW-1185">Reference proteome</keyword>
<dbReference type="InterPro" id="IPR032675">
    <property type="entry name" value="LRR_dom_sf"/>
</dbReference>
<protein>
    <recommendedName>
        <fullName evidence="1">FBD domain-containing protein</fullName>
    </recommendedName>
</protein>
<gene>
    <name evidence="2" type="ORF">ERUC_LOCUS8686</name>
</gene>
<evidence type="ECO:0000259" key="1">
    <source>
        <dbReference type="SMART" id="SM00579"/>
    </source>
</evidence>
<dbReference type="InterPro" id="IPR013101">
    <property type="entry name" value="LRR_PRU1-like"/>
</dbReference>
<evidence type="ECO:0000313" key="3">
    <source>
        <dbReference type="Proteomes" id="UP001642260"/>
    </source>
</evidence>
<dbReference type="Pfam" id="PF07723">
    <property type="entry name" value="LRR_2"/>
    <property type="match status" value="1"/>
</dbReference>
<dbReference type="PANTHER" id="PTHR31900:SF28">
    <property type="entry name" value="FBD DOMAIN-CONTAINING PROTEIN"/>
    <property type="match status" value="1"/>
</dbReference>
<dbReference type="InterPro" id="IPR006566">
    <property type="entry name" value="FBD"/>
</dbReference>
<comment type="caution">
    <text evidence="2">The sequence shown here is derived from an EMBL/GenBank/DDBJ whole genome shotgun (WGS) entry which is preliminary data.</text>
</comment>
<organism evidence="2 3">
    <name type="scientific">Eruca vesicaria subsp. sativa</name>
    <name type="common">Garden rocket</name>
    <name type="synonym">Eruca sativa</name>
    <dbReference type="NCBI Taxonomy" id="29727"/>
    <lineage>
        <taxon>Eukaryota</taxon>
        <taxon>Viridiplantae</taxon>
        <taxon>Streptophyta</taxon>
        <taxon>Embryophyta</taxon>
        <taxon>Tracheophyta</taxon>
        <taxon>Spermatophyta</taxon>
        <taxon>Magnoliopsida</taxon>
        <taxon>eudicotyledons</taxon>
        <taxon>Gunneridae</taxon>
        <taxon>Pentapetalae</taxon>
        <taxon>rosids</taxon>
        <taxon>malvids</taxon>
        <taxon>Brassicales</taxon>
        <taxon>Brassicaceae</taxon>
        <taxon>Brassiceae</taxon>
        <taxon>Eruca</taxon>
    </lineage>
</organism>
<dbReference type="SMART" id="SM00579">
    <property type="entry name" value="FBD"/>
    <property type="match status" value="1"/>
</dbReference>
<dbReference type="AlphaFoldDB" id="A0ABC8JAD7"/>
<sequence>MMPTLEYDESSCPNIGSLGFNKFCKRSLQLHEAPVLKTLIIKLNQRKSLKLPSSFPSTFFRKIVVLKVHKITPYFADSQPSTVCFQSLKSLHLTSVIFNGEEPFCRLISACPVLEDLFLNSVTSSFKFFAPSLFTISVPSLQRLEIKEKDNTPMVCSTCPRYDSRFTINTPSLKYFNLSIQDFVGRFELEDMPNLVEARLGVDPYKTYNFLKLSLSSVQILSVHICATEVLLLAEKISQRLLHLELYIYGKILRNLLLHLLKHAPKLQFLKVRETHMTMTWPIYPDTLARVREFNDPLPSIATPSSVPECVSFHLKTFHWFGYEGRDEEKEIVLYILQNAQCLKTAVISVFATGSPGGEKELLMIKELESMPKISTFCKLIVRHR</sequence>
<dbReference type="Proteomes" id="UP001642260">
    <property type="component" value="Unassembled WGS sequence"/>
</dbReference>
<dbReference type="SUPFAM" id="SSF52047">
    <property type="entry name" value="RNI-like"/>
    <property type="match status" value="1"/>
</dbReference>
<dbReference type="EMBL" id="CAKOAT010090599">
    <property type="protein sequence ID" value="CAH8320135.1"/>
    <property type="molecule type" value="Genomic_DNA"/>
</dbReference>
<dbReference type="PANTHER" id="PTHR31900">
    <property type="entry name" value="F-BOX/RNI SUPERFAMILY PROTEIN-RELATED"/>
    <property type="match status" value="1"/>
</dbReference>
<evidence type="ECO:0000313" key="2">
    <source>
        <dbReference type="EMBL" id="CAH8320135.1"/>
    </source>
</evidence>
<dbReference type="Gene3D" id="3.80.10.10">
    <property type="entry name" value="Ribonuclease Inhibitor"/>
    <property type="match status" value="1"/>
</dbReference>
<dbReference type="InterPro" id="IPR050232">
    <property type="entry name" value="FBL13/AtMIF1-like"/>
</dbReference>
<proteinExistence type="predicted"/>
<accession>A0ABC8JAD7</accession>
<name>A0ABC8JAD7_ERUVS</name>
<reference evidence="2 3" key="1">
    <citation type="submission" date="2022-03" db="EMBL/GenBank/DDBJ databases">
        <authorList>
            <person name="Macdonald S."/>
            <person name="Ahmed S."/>
            <person name="Newling K."/>
        </authorList>
    </citation>
    <scope>NUCLEOTIDE SEQUENCE [LARGE SCALE GENOMIC DNA]</scope>
</reference>
<feature type="domain" description="FBD" evidence="1">
    <location>
        <begin position="309"/>
        <end position="383"/>
    </location>
</feature>